<keyword evidence="2" id="KW-1185">Reference proteome</keyword>
<dbReference type="AlphaFoldDB" id="A0A087B9Z7"/>
<name>A0A087B9Z7_9BIFI</name>
<dbReference type="STRING" id="1692.BMAGN_0836"/>
<dbReference type="InterPro" id="IPR023214">
    <property type="entry name" value="HAD_sf"/>
</dbReference>
<dbReference type="EMBL" id="JGZB01000006">
    <property type="protein sequence ID" value="KFI67847.1"/>
    <property type="molecule type" value="Genomic_DNA"/>
</dbReference>
<dbReference type="RefSeq" id="WP_022859410.1">
    <property type="nucleotide sequence ID" value="NZ_JGZB01000006.1"/>
</dbReference>
<dbReference type="SFLD" id="SFLDG01129">
    <property type="entry name" value="C1.5:_HAD__Beta-PGM__Phosphata"/>
    <property type="match status" value="1"/>
</dbReference>
<evidence type="ECO:0000313" key="2">
    <source>
        <dbReference type="Proteomes" id="UP000029052"/>
    </source>
</evidence>
<dbReference type="SFLD" id="SFLDS00003">
    <property type="entry name" value="Haloacid_Dehalogenase"/>
    <property type="match status" value="1"/>
</dbReference>
<dbReference type="InterPro" id="IPR036412">
    <property type="entry name" value="HAD-like_sf"/>
</dbReference>
<dbReference type="Proteomes" id="UP000029052">
    <property type="component" value="Unassembled WGS sequence"/>
</dbReference>
<protein>
    <submittedName>
        <fullName evidence="1">HAD-superfamily hydrolase</fullName>
    </submittedName>
</protein>
<dbReference type="NCBIfam" id="TIGR01509">
    <property type="entry name" value="HAD-SF-IA-v3"/>
    <property type="match status" value="1"/>
</dbReference>
<dbReference type="SUPFAM" id="SSF56784">
    <property type="entry name" value="HAD-like"/>
    <property type="match status" value="1"/>
</dbReference>
<dbReference type="Pfam" id="PF00702">
    <property type="entry name" value="Hydrolase"/>
    <property type="match status" value="1"/>
</dbReference>
<organism evidence="1 2">
    <name type="scientific">Bifidobacterium magnum</name>
    <dbReference type="NCBI Taxonomy" id="1692"/>
    <lineage>
        <taxon>Bacteria</taxon>
        <taxon>Bacillati</taxon>
        <taxon>Actinomycetota</taxon>
        <taxon>Actinomycetes</taxon>
        <taxon>Bifidobacteriales</taxon>
        <taxon>Bifidobacteriaceae</taxon>
        <taxon>Bifidobacterium</taxon>
    </lineage>
</organism>
<dbReference type="InterPro" id="IPR006439">
    <property type="entry name" value="HAD-SF_hydro_IA"/>
</dbReference>
<sequence>MERDVITDVVFDFCGVLIDWQWGEAMKRHAPDWFLEHLDDPDDPYGFFRYEDRMDAGELLADIMPDIVAEQGQEIADLFDYYIAHYDDALPNLIPGVESLLRDLRDAGVRIWGLTNWSSETFHYAFELYPQLEELLSGTVVSGIEKLHKPEGAIYEHAQRRFHLVPEQTMFFDDTARNVQGALDCGWNACQFTSADGARKALRDHGVTV</sequence>
<proteinExistence type="predicted"/>
<dbReference type="PANTHER" id="PTHR43611">
    <property type="entry name" value="ALPHA-D-GLUCOSE 1-PHOSPHATE PHOSPHATASE"/>
    <property type="match status" value="1"/>
</dbReference>
<dbReference type="Gene3D" id="3.40.50.1000">
    <property type="entry name" value="HAD superfamily/HAD-like"/>
    <property type="match status" value="1"/>
</dbReference>
<dbReference type="CDD" id="cd02603">
    <property type="entry name" value="HAD_sEH-N_like"/>
    <property type="match status" value="1"/>
</dbReference>
<accession>A0A087B9Z7</accession>
<dbReference type="PANTHER" id="PTHR43611:SF3">
    <property type="entry name" value="FLAVIN MONONUCLEOTIDE HYDROLASE 1, CHLOROPLATIC"/>
    <property type="match status" value="1"/>
</dbReference>
<gene>
    <name evidence="1" type="ORF">BMAGN_0836</name>
</gene>
<reference evidence="1 2" key="1">
    <citation type="submission" date="2014-03" db="EMBL/GenBank/DDBJ databases">
        <title>Genomics of Bifidobacteria.</title>
        <authorList>
            <person name="Ventura M."/>
            <person name="Milani C."/>
            <person name="Lugli G.A."/>
        </authorList>
    </citation>
    <scope>NUCLEOTIDE SEQUENCE [LARGE SCALE GENOMIC DNA]</scope>
    <source>
        <strain evidence="1 2">LMG 11591</strain>
    </source>
</reference>
<evidence type="ECO:0000313" key="1">
    <source>
        <dbReference type="EMBL" id="KFI67847.1"/>
    </source>
</evidence>
<dbReference type="eggNOG" id="COG1011">
    <property type="taxonomic scope" value="Bacteria"/>
</dbReference>
<keyword evidence="1" id="KW-0378">Hydrolase</keyword>
<dbReference type="GO" id="GO:0016787">
    <property type="term" value="F:hydrolase activity"/>
    <property type="evidence" value="ECO:0007669"/>
    <property type="project" value="UniProtKB-KW"/>
</dbReference>
<comment type="caution">
    <text evidence="1">The sequence shown here is derived from an EMBL/GenBank/DDBJ whole genome shotgun (WGS) entry which is preliminary data.</text>
</comment>